<dbReference type="PANTHER" id="PTHR46656:SF3">
    <property type="entry name" value="PUTATIVE-RELATED"/>
    <property type="match status" value="1"/>
</dbReference>
<organism evidence="1 2">
    <name type="scientific">Streptomyces phage Annadreamy</name>
    <dbReference type="NCBI Taxonomy" id="2250335"/>
    <lineage>
        <taxon>Viruses</taxon>
        <taxon>Duplodnaviria</taxon>
        <taxon>Heunggongvirae</taxon>
        <taxon>Uroviricota</taxon>
        <taxon>Caudoviricetes</taxon>
        <taxon>Stanwilliamsviridae</taxon>
        <taxon>Loccivirinae</taxon>
        <taxon>Annadreamyvirus</taxon>
        <taxon>Annadreamyvirus annadreamy</taxon>
    </lineage>
</organism>
<reference evidence="1 2" key="1">
    <citation type="submission" date="2018-06" db="EMBL/GenBank/DDBJ databases">
        <authorList>
            <person name="Moussa A."/>
            <person name="Couoh J.M."/>
            <person name="Harbem L."/>
            <person name="Okocha J.C."/>
            <person name="Taylor D."/>
            <person name="Teutsch A.B."/>
            <person name="Smith B.R."/>
            <person name="Suri N."/>
            <person name="Layton S.R."/>
            <person name="Kim T."/>
            <person name="Hughes L.E."/>
            <person name="Garlena R.A."/>
            <person name="Russell D.A."/>
            <person name="Pope W.H."/>
            <person name="Jacobs-Sera D."/>
            <person name="Hatfull G.F."/>
        </authorList>
    </citation>
    <scope>NUCLEOTIDE SEQUENCE [LARGE SCALE GENOMIC DNA]</scope>
</reference>
<dbReference type="Gene3D" id="3.40.50.2000">
    <property type="entry name" value="Glycogen Phosphorylase B"/>
    <property type="match status" value="1"/>
</dbReference>
<dbReference type="RefSeq" id="YP_009838985.1">
    <property type="nucleotide sequence ID" value="NC_048719.1"/>
</dbReference>
<name>A0A345GT68_9CAUD</name>
<dbReference type="Pfam" id="PF13692">
    <property type="entry name" value="Glyco_trans_1_4"/>
    <property type="match status" value="1"/>
</dbReference>
<dbReference type="KEGG" id="vg:55609162"/>
<evidence type="ECO:0000313" key="2">
    <source>
        <dbReference type="Proteomes" id="UP000259354"/>
    </source>
</evidence>
<dbReference type="EMBL" id="MH536811">
    <property type="protein sequence ID" value="AXG66140.1"/>
    <property type="molecule type" value="Genomic_DNA"/>
</dbReference>
<keyword evidence="2" id="KW-1185">Reference proteome</keyword>
<dbReference type="PANTHER" id="PTHR46656">
    <property type="entry name" value="PUTATIVE-RELATED"/>
    <property type="match status" value="1"/>
</dbReference>
<proteinExistence type="predicted"/>
<evidence type="ECO:0000313" key="1">
    <source>
        <dbReference type="EMBL" id="AXG66140.1"/>
    </source>
</evidence>
<gene>
    <name evidence="1" type="primary">19</name>
    <name evidence="1" type="ORF">SEA_ANNADREAMY_19</name>
</gene>
<dbReference type="SUPFAM" id="SSF53756">
    <property type="entry name" value="UDP-Glycosyltransferase/glycogen phosphorylase"/>
    <property type="match status" value="1"/>
</dbReference>
<protein>
    <submittedName>
        <fullName evidence="1">Glycosyltransferase</fullName>
    </submittedName>
</protein>
<accession>A0A345GT68</accession>
<dbReference type="Proteomes" id="UP000259354">
    <property type="component" value="Segment"/>
</dbReference>
<sequence>MKISFHTQRDNLDTTRGYGYAGFNIVTSLQKLGHEVPFDDPSAPVQISLNPPHWYKFNEGQYRIGYTPWESTVLPDGWLKAMNDCDEVWATSEWVANVYEMAGVKKPIHVYEHGLDKIWKPRRRHAGEVIKFLHMGEPALRKGGQMTVEAFREVFGDREDVHLTIKAYYQHFLRVWKNGKITTPDKAYNNVTVITEQMHMNELLDLYYEHDVLVYPSYGEGFGFIPLQALGTGMPVVSTLQWAPYRRYMEELPIGTRRDRSIWALHPGDVLYPDYQHLKGHLYNLSRRDILEEHQKRFFLRASDVHRDYDWTRKTENAFAHVVSRFTES</sequence>
<dbReference type="GeneID" id="55609162"/>